<accession>A0ABW4ZQE7</accession>
<proteinExistence type="inferred from homology"/>
<dbReference type="Pfam" id="PF03364">
    <property type="entry name" value="Polyketide_cyc"/>
    <property type="match status" value="1"/>
</dbReference>
<dbReference type="Pfam" id="PF11127">
    <property type="entry name" value="YgaP-like_TM"/>
    <property type="match status" value="1"/>
</dbReference>
<dbReference type="InterPro" id="IPR021309">
    <property type="entry name" value="YgaP-like_TM"/>
</dbReference>
<evidence type="ECO:0000259" key="2">
    <source>
        <dbReference type="Pfam" id="PF03364"/>
    </source>
</evidence>
<dbReference type="Gene3D" id="3.30.530.20">
    <property type="match status" value="1"/>
</dbReference>
<dbReference type="InterPro" id="IPR005031">
    <property type="entry name" value="COQ10_START"/>
</dbReference>
<evidence type="ECO:0000313" key="4">
    <source>
        <dbReference type="EMBL" id="MFD2164253.1"/>
    </source>
</evidence>
<dbReference type="SUPFAM" id="SSF55961">
    <property type="entry name" value="Bet v1-like"/>
    <property type="match status" value="1"/>
</dbReference>
<dbReference type="CDD" id="cd07817">
    <property type="entry name" value="SRPBCC_8"/>
    <property type="match status" value="1"/>
</dbReference>
<organism evidence="4 5">
    <name type="scientific">Paradesertivirga mongoliensis</name>
    <dbReference type="NCBI Taxonomy" id="2100740"/>
    <lineage>
        <taxon>Bacteria</taxon>
        <taxon>Pseudomonadati</taxon>
        <taxon>Bacteroidota</taxon>
        <taxon>Sphingobacteriia</taxon>
        <taxon>Sphingobacteriales</taxon>
        <taxon>Sphingobacteriaceae</taxon>
        <taxon>Paradesertivirga</taxon>
    </lineage>
</organism>
<dbReference type="RefSeq" id="WP_255904265.1">
    <property type="nucleotide sequence ID" value="NZ_JAFMZO010000004.1"/>
</dbReference>
<dbReference type="PANTHER" id="PTHR33824:SF7">
    <property type="entry name" value="POLYKETIDE CYCLASE_DEHYDRASE AND LIPID TRANSPORT SUPERFAMILY PROTEIN"/>
    <property type="match status" value="1"/>
</dbReference>
<dbReference type="InterPro" id="IPR023393">
    <property type="entry name" value="START-like_dom_sf"/>
</dbReference>
<feature type="domain" description="Coenzyme Q-binding protein COQ10 START" evidence="2">
    <location>
        <begin position="99"/>
        <end position="210"/>
    </location>
</feature>
<feature type="domain" description="Inner membrane protein YgaP-like transmembrane" evidence="3">
    <location>
        <begin position="24"/>
        <end position="86"/>
    </location>
</feature>
<dbReference type="PANTHER" id="PTHR33824">
    <property type="entry name" value="POLYKETIDE CYCLASE/DEHYDRASE AND LIPID TRANSPORT SUPERFAMILY PROTEIN"/>
    <property type="match status" value="1"/>
</dbReference>
<gene>
    <name evidence="4" type="ORF">ACFSJU_17725</name>
</gene>
<sequence>MLETITSKVNESLKGSFLEPKSSENVNTAERLLSIAAGSYIFYKGIKQLFNHPFIGLQEAAVGGVLLYRGATGFCPVYDKIGKDTTDLQPIRITERFIVDRPRDEVYSFWRNLENLPRFMKHLHSVTELDATQSQWSANIPNDLLKIKWKAEITREEQNSYIGWQSIEGSMIDNAGKVEFSDAINGLGTELNVEINYFPPAGNIGRGVAKLLNGVFENMVREDITNFKHYVEGQEYQTYLSSREQKV</sequence>
<comment type="similarity">
    <text evidence="1">Belongs to the ribosome association toxin RatA family.</text>
</comment>
<comment type="caution">
    <text evidence="4">The sequence shown here is derived from an EMBL/GenBank/DDBJ whole genome shotgun (WGS) entry which is preliminary data.</text>
</comment>
<evidence type="ECO:0000259" key="3">
    <source>
        <dbReference type="Pfam" id="PF11127"/>
    </source>
</evidence>
<protein>
    <submittedName>
        <fullName evidence="4">SRPBCC family protein</fullName>
    </submittedName>
</protein>
<dbReference type="EMBL" id="JBHUHZ010000003">
    <property type="protein sequence ID" value="MFD2164253.1"/>
    <property type="molecule type" value="Genomic_DNA"/>
</dbReference>
<reference evidence="5" key="1">
    <citation type="journal article" date="2019" name="Int. J. Syst. Evol. Microbiol.">
        <title>The Global Catalogue of Microorganisms (GCM) 10K type strain sequencing project: providing services to taxonomists for standard genome sequencing and annotation.</title>
        <authorList>
            <consortium name="The Broad Institute Genomics Platform"/>
            <consortium name="The Broad Institute Genome Sequencing Center for Infectious Disease"/>
            <person name="Wu L."/>
            <person name="Ma J."/>
        </authorList>
    </citation>
    <scope>NUCLEOTIDE SEQUENCE [LARGE SCALE GENOMIC DNA]</scope>
    <source>
        <strain evidence="5">KCTC 42217</strain>
    </source>
</reference>
<dbReference type="InterPro" id="IPR047137">
    <property type="entry name" value="ORF3"/>
</dbReference>
<dbReference type="Proteomes" id="UP001597387">
    <property type="component" value="Unassembled WGS sequence"/>
</dbReference>
<name>A0ABW4ZQE7_9SPHI</name>
<keyword evidence="5" id="KW-1185">Reference proteome</keyword>
<evidence type="ECO:0000313" key="5">
    <source>
        <dbReference type="Proteomes" id="UP001597387"/>
    </source>
</evidence>
<evidence type="ECO:0000256" key="1">
    <source>
        <dbReference type="ARBA" id="ARBA00008918"/>
    </source>
</evidence>